<comment type="similarity">
    <text evidence="1">Belongs to the type-I restriction system S methylase family.</text>
</comment>
<dbReference type="EMBL" id="LQRC01000140">
    <property type="protein sequence ID" value="KXT71895.1"/>
    <property type="molecule type" value="Genomic_DNA"/>
</dbReference>
<dbReference type="EC" id="3.1.21.3" evidence="5"/>
<dbReference type="PATRIC" id="fig|1302.21.peg.1058"/>
<evidence type="ECO:0000259" key="4">
    <source>
        <dbReference type="Pfam" id="PF01420"/>
    </source>
</evidence>
<dbReference type="AlphaFoldDB" id="A0A139N754"/>
<sequence>MTRMKESGIDWIGQIPEEWEVIKVKFFTYMKGRIGWQGLKADEFIDEGPYLVTGTDFKNGRVNWDTAYHISQKRYEQAPEIQLKQGDLLVTKDGTVGKLALIDELPDSASLNSHLLVLRPLFNRYENHFLYYVLSSLEFKNYFQKVSIGSTMDSLSQEKMGEFIFALPNINEQNSISRYLDKKTAQLGKVKSLLEEQIQKLKDYRSSLIYETVTKGLDKTVPMKDSGIDWIGQVPQGWGVKAIKYIFDEIGSGSTPKSDNEIFYDGDINWIQSGDLYQTDTVTSVSKTISYQGFKSTSALKIYQQPFVALAMYGASVGNVAVSYIDACVNQAVVAMLGSSEKVSFGKYAIEASKSNLIFSAQGGTQPNISQNLIKNWSIPQPKNEEQEQVVDFLDKKTVQIDKLIQIKNEQIKNINKQRQTLIYDYVTGKRRV</sequence>
<dbReference type="InterPro" id="IPR000055">
    <property type="entry name" value="Restrct_endonuc_typeI_TRD"/>
</dbReference>
<gene>
    <name evidence="5" type="ORF">SGODD07_00944</name>
</gene>
<keyword evidence="5" id="KW-0378">Hydrolase</keyword>
<evidence type="ECO:0000313" key="5">
    <source>
        <dbReference type="EMBL" id="KXT71895.1"/>
    </source>
</evidence>
<dbReference type="InterPro" id="IPR052021">
    <property type="entry name" value="Type-I_RS_S_subunit"/>
</dbReference>
<evidence type="ECO:0000256" key="1">
    <source>
        <dbReference type="ARBA" id="ARBA00010923"/>
    </source>
</evidence>
<keyword evidence="3" id="KW-0238">DNA-binding</keyword>
<accession>A0A139N754</accession>
<dbReference type="GO" id="GO:0009035">
    <property type="term" value="F:type I site-specific deoxyribonuclease activity"/>
    <property type="evidence" value="ECO:0007669"/>
    <property type="project" value="UniProtKB-EC"/>
</dbReference>
<proteinExistence type="inferred from homology"/>
<comment type="caution">
    <text evidence="5">The sequence shown here is derived from an EMBL/GenBank/DDBJ whole genome shotgun (WGS) entry which is preliminary data.</text>
</comment>
<dbReference type="SUPFAM" id="SSF116734">
    <property type="entry name" value="DNA methylase specificity domain"/>
    <property type="match status" value="2"/>
</dbReference>
<feature type="domain" description="Type I restriction modification DNA specificity" evidence="4">
    <location>
        <begin position="235"/>
        <end position="413"/>
    </location>
</feature>
<evidence type="ECO:0000256" key="2">
    <source>
        <dbReference type="ARBA" id="ARBA00022747"/>
    </source>
</evidence>
<name>A0A139N754_STRGN</name>
<dbReference type="PANTHER" id="PTHR30408">
    <property type="entry name" value="TYPE-1 RESTRICTION ENZYME ECOKI SPECIFICITY PROTEIN"/>
    <property type="match status" value="1"/>
</dbReference>
<protein>
    <submittedName>
        <fullName evidence="5">Type I restriction-modification system, specificity subunit S</fullName>
        <ecNumber evidence="5">3.1.21.3</ecNumber>
    </submittedName>
</protein>
<dbReference type="Gene3D" id="1.10.287.1120">
    <property type="entry name" value="Bipartite methylase S protein"/>
    <property type="match status" value="1"/>
</dbReference>
<dbReference type="InterPro" id="IPR044946">
    <property type="entry name" value="Restrct_endonuc_typeI_TRD_sf"/>
</dbReference>
<dbReference type="GO" id="GO:0009307">
    <property type="term" value="P:DNA restriction-modification system"/>
    <property type="evidence" value="ECO:0007669"/>
    <property type="project" value="UniProtKB-KW"/>
</dbReference>
<feature type="domain" description="Type I restriction modification DNA specificity" evidence="4">
    <location>
        <begin position="16"/>
        <end position="185"/>
    </location>
</feature>
<evidence type="ECO:0000313" key="6">
    <source>
        <dbReference type="Proteomes" id="UP000070096"/>
    </source>
</evidence>
<dbReference type="GO" id="GO:0003677">
    <property type="term" value="F:DNA binding"/>
    <property type="evidence" value="ECO:0007669"/>
    <property type="project" value="UniProtKB-KW"/>
</dbReference>
<reference evidence="5 6" key="1">
    <citation type="submission" date="2016-01" db="EMBL/GenBank/DDBJ databases">
        <title>Highly variable Streptococcus oralis are common among viridans streptococci isolated from primates.</title>
        <authorList>
            <person name="Denapaite D."/>
            <person name="Rieger M."/>
            <person name="Koendgen S."/>
            <person name="Brueckner R."/>
            <person name="Ochigava I."/>
            <person name="Kappeler P."/>
            <person name="Maetz-Rensing K."/>
            <person name="Leendertz F."/>
            <person name="Hakenbeck R."/>
        </authorList>
    </citation>
    <scope>NUCLEOTIDE SEQUENCE [LARGE SCALE GENOMIC DNA]</scope>
    <source>
        <strain evidence="5 6">DD07</strain>
    </source>
</reference>
<dbReference type="Pfam" id="PF01420">
    <property type="entry name" value="Methylase_S"/>
    <property type="match status" value="2"/>
</dbReference>
<evidence type="ECO:0000256" key="3">
    <source>
        <dbReference type="ARBA" id="ARBA00023125"/>
    </source>
</evidence>
<dbReference type="Proteomes" id="UP000070096">
    <property type="component" value="Unassembled WGS sequence"/>
</dbReference>
<dbReference type="Gene3D" id="3.90.220.20">
    <property type="entry name" value="DNA methylase specificity domains"/>
    <property type="match status" value="2"/>
</dbReference>
<keyword evidence="2" id="KW-0680">Restriction system</keyword>
<organism evidence="5 6">
    <name type="scientific">Streptococcus gordonii</name>
    <dbReference type="NCBI Taxonomy" id="1302"/>
    <lineage>
        <taxon>Bacteria</taxon>
        <taxon>Bacillati</taxon>
        <taxon>Bacillota</taxon>
        <taxon>Bacilli</taxon>
        <taxon>Lactobacillales</taxon>
        <taxon>Streptococcaceae</taxon>
        <taxon>Streptococcus</taxon>
    </lineage>
</organism>
<dbReference type="PANTHER" id="PTHR30408:SF12">
    <property type="entry name" value="TYPE I RESTRICTION ENZYME MJAVIII SPECIFICITY SUBUNIT"/>
    <property type="match status" value="1"/>
</dbReference>